<dbReference type="InterPro" id="IPR005545">
    <property type="entry name" value="YCII"/>
</dbReference>
<evidence type="ECO:0000259" key="2">
    <source>
        <dbReference type="Pfam" id="PF03795"/>
    </source>
</evidence>
<dbReference type="EMBL" id="CP104965">
    <property type="protein sequence ID" value="UXN68560.1"/>
    <property type="molecule type" value="Genomic_DNA"/>
</dbReference>
<accession>A0ABY6C8V1</accession>
<dbReference type="InterPro" id="IPR011008">
    <property type="entry name" value="Dimeric_a/b-barrel"/>
</dbReference>
<feature type="domain" description="YCII-related" evidence="2">
    <location>
        <begin position="56"/>
        <end position="89"/>
    </location>
</feature>
<dbReference type="Gene3D" id="3.30.70.1060">
    <property type="entry name" value="Dimeric alpha+beta barrel"/>
    <property type="match status" value="1"/>
</dbReference>
<evidence type="ECO:0000313" key="4">
    <source>
        <dbReference type="Proteomes" id="UP001061862"/>
    </source>
</evidence>
<evidence type="ECO:0000313" key="3">
    <source>
        <dbReference type="EMBL" id="UXN68560.1"/>
    </source>
</evidence>
<protein>
    <submittedName>
        <fullName evidence="3">YciI family protein</fullName>
    </submittedName>
</protein>
<dbReference type="SUPFAM" id="SSF54909">
    <property type="entry name" value="Dimeric alpha+beta barrel"/>
    <property type="match status" value="1"/>
</dbReference>
<reference evidence="3 4" key="1">
    <citation type="submission" date="2022-09" db="EMBL/GenBank/DDBJ databases">
        <title>Interaction between co-microsymbionts with complementary sets of symbiotic genes in legume-rhizobium systems.</title>
        <authorList>
            <person name="Safronova V."/>
            <person name="Sazanova A."/>
            <person name="Afonin A."/>
            <person name="Chirak E."/>
        </authorList>
    </citation>
    <scope>NUCLEOTIDE SEQUENCE [LARGE SCALE GENOMIC DNA]</scope>
    <source>
        <strain evidence="3 4">A18/4-1</strain>
    </source>
</reference>
<sequence length="117" mass="12749">MKFITFVHTTNAAEAGPPPPALMQAIVALGMEAGAALVETGGMSDTATVKVRRSQLITDGPFAETKELIGGYAIYDLPTEAQIVSWAQRFADLHRQHWPQWEGEITIQQLHGFDMPG</sequence>
<dbReference type="Proteomes" id="UP001061862">
    <property type="component" value="Chromosome"/>
</dbReference>
<dbReference type="PANTHER" id="PTHR35174">
    <property type="entry name" value="BLL7171 PROTEIN-RELATED"/>
    <property type="match status" value="1"/>
</dbReference>
<name>A0ABY6C8V1_9HYPH</name>
<comment type="similarity">
    <text evidence="1">Belongs to the YciI family.</text>
</comment>
<organism evidence="3 4">
    <name type="scientific">Devosia neptuniae</name>
    <dbReference type="NCBI Taxonomy" id="191302"/>
    <lineage>
        <taxon>Bacteria</taxon>
        <taxon>Pseudomonadati</taxon>
        <taxon>Pseudomonadota</taxon>
        <taxon>Alphaproteobacteria</taxon>
        <taxon>Hyphomicrobiales</taxon>
        <taxon>Devosiaceae</taxon>
        <taxon>Devosia</taxon>
    </lineage>
</organism>
<dbReference type="Pfam" id="PF03795">
    <property type="entry name" value="YCII"/>
    <property type="match status" value="1"/>
</dbReference>
<proteinExistence type="inferred from homology"/>
<keyword evidence="4" id="KW-1185">Reference proteome</keyword>
<gene>
    <name evidence="3" type="ORF">N8A98_15000</name>
</gene>
<evidence type="ECO:0000256" key="1">
    <source>
        <dbReference type="ARBA" id="ARBA00007689"/>
    </source>
</evidence>
<dbReference type="RefSeq" id="WP_262166452.1">
    <property type="nucleotide sequence ID" value="NZ_CP104965.1"/>
</dbReference>